<organism evidence="2 3">
    <name type="scientific">Phascolomyces articulosus</name>
    <dbReference type="NCBI Taxonomy" id="60185"/>
    <lineage>
        <taxon>Eukaryota</taxon>
        <taxon>Fungi</taxon>
        <taxon>Fungi incertae sedis</taxon>
        <taxon>Mucoromycota</taxon>
        <taxon>Mucoromycotina</taxon>
        <taxon>Mucoromycetes</taxon>
        <taxon>Mucorales</taxon>
        <taxon>Lichtheimiaceae</taxon>
        <taxon>Phascolomyces</taxon>
    </lineage>
</organism>
<feature type="compositionally biased region" description="Low complexity" evidence="1">
    <location>
        <begin position="186"/>
        <end position="207"/>
    </location>
</feature>
<feature type="non-terminal residue" evidence="2">
    <location>
        <position position="1"/>
    </location>
</feature>
<reference evidence="2" key="1">
    <citation type="journal article" date="2022" name="IScience">
        <title>Evolution of zygomycete secretomes and the origins of terrestrial fungal ecologies.</title>
        <authorList>
            <person name="Chang Y."/>
            <person name="Wang Y."/>
            <person name="Mondo S."/>
            <person name="Ahrendt S."/>
            <person name="Andreopoulos W."/>
            <person name="Barry K."/>
            <person name="Beard J."/>
            <person name="Benny G.L."/>
            <person name="Blankenship S."/>
            <person name="Bonito G."/>
            <person name="Cuomo C."/>
            <person name="Desiro A."/>
            <person name="Gervers K.A."/>
            <person name="Hundley H."/>
            <person name="Kuo A."/>
            <person name="LaButti K."/>
            <person name="Lang B.F."/>
            <person name="Lipzen A."/>
            <person name="O'Donnell K."/>
            <person name="Pangilinan J."/>
            <person name="Reynolds N."/>
            <person name="Sandor L."/>
            <person name="Smith M.E."/>
            <person name="Tsang A."/>
            <person name="Grigoriev I.V."/>
            <person name="Stajich J.E."/>
            <person name="Spatafora J.W."/>
        </authorList>
    </citation>
    <scope>NUCLEOTIDE SEQUENCE</scope>
    <source>
        <strain evidence="2">RSA 2281</strain>
    </source>
</reference>
<comment type="caution">
    <text evidence="2">The sequence shown here is derived from an EMBL/GenBank/DDBJ whole genome shotgun (WGS) entry which is preliminary data.</text>
</comment>
<dbReference type="Proteomes" id="UP001209540">
    <property type="component" value="Unassembled WGS sequence"/>
</dbReference>
<dbReference type="SMART" id="SM00671">
    <property type="entry name" value="SEL1"/>
    <property type="match status" value="3"/>
</dbReference>
<dbReference type="EMBL" id="JAIXMP010000016">
    <property type="protein sequence ID" value="KAI9260528.1"/>
    <property type="molecule type" value="Genomic_DNA"/>
</dbReference>
<dbReference type="AlphaFoldDB" id="A0AAD5PDB6"/>
<keyword evidence="3" id="KW-1185">Reference proteome</keyword>
<name>A0AAD5PDB6_9FUNG</name>
<dbReference type="InterPro" id="IPR052945">
    <property type="entry name" value="Mitotic_Regulator"/>
</dbReference>
<feature type="region of interest" description="Disordered" evidence="1">
    <location>
        <begin position="182"/>
        <end position="207"/>
    </location>
</feature>
<evidence type="ECO:0008006" key="4">
    <source>
        <dbReference type="Google" id="ProtNLM"/>
    </source>
</evidence>
<reference evidence="2" key="2">
    <citation type="submission" date="2023-02" db="EMBL/GenBank/DDBJ databases">
        <authorList>
            <consortium name="DOE Joint Genome Institute"/>
            <person name="Mondo S.J."/>
            <person name="Chang Y."/>
            <person name="Wang Y."/>
            <person name="Ahrendt S."/>
            <person name="Andreopoulos W."/>
            <person name="Barry K."/>
            <person name="Beard J."/>
            <person name="Benny G.L."/>
            <person name="Blankenship S."/>
            <person name="Bonito G."/>
            <person name="Cuomo C."/>
            <person name="Desiro A."/>
            <person name="Gervers K.A."/>
            <person name="Hundley H."/>
            <person name="Kuo A."/>
            <person name="LaButti K."/>
            <person name="Lang B.F."/>
            <person name="Lipzen A."/>
            <person name="O'Donnell K."/>
            <person name="Pangilinan J."/>
            <person name="Reynolds N."/>
            <person name="Sandor L."/>
            <person name="Smith M.W."/>
            <person name="Tsang A."/>
            <person name="Grigoriev I.V."/>
            <person name="Stajich J.E."/>
            <person name="Spatafora J.W."/>
        </authorList>
    </citation>
    <scope>NUCLEOTIDE SEQUENCE</scope>
    <source>
        <strain evidence="2">RSA 2281</strain>
    </source>
</reference>
<dbReference type="InterPro" id="IPR006597">
    <property type="entry name" value="Sel1-like"/>
</dbReference>
<gene>
    <name evidence="2" type="ORF">BDA99DRAFT_439781</name>
</gene>
<dbReference type="PANTHER" id="PTHR43628">
    <property type="entry name" value="ACTIVATOR OF C KINASE PROTEIN 1-RELATED"/>
    <property type="match status" value="1"/>
</dbReference>
<dbReference type="SUPFAM" id="SSF81901">
    <property type="entry name" value="HCP-like"/>
    <property type="match status" value="1"/>
</dbReference>
<evidence type="ECO:0000256" key="1">
    <source>
        <dbReference type="SAM" id="MobiDB-lite"/>
    </source>
</evidence>
<evidence type="ECO:0000313" key="3">
    <source>
        <dbReference type="Proteomes" id="UP001209540"/>
    </source>
</evidence>
<dbReference type="GO" id="GO:0010972">
    <property type="term" value="P:negative regulation of G2/M transition of mitotic cell cycle"/>
    <property type="evidence" value="ECO:0007669"/>
    <property type="project" value="TreeGrafter"/>
</dbReference>
<evidence type="ECO:0000313" key="2">
    <source>
        <dbReference type="EMBL" id="KAI9260528.1"/>
    </source>
</evidence>
<dbReference type="PANTHER" id="PTHR43628:SF1">
    <property type="entry name" value="CHITIN SYNTHASE REGULATORY FACTOR 2-RELATED"/>
    <property type="match status" value="1"/>
</dbReference>
<dbReference type="GO" id="GO:0032153">
    <property type="term" value="C:cell division site"/>
    <property type="evidence" value="ECO:0007669"/>
    <property type="project" value="TreeGrafter"/>
</dbReference>
<protein>
    <recommendedName>
        <fullName evidence="4">HCP-like protein</fullName>
    </recommendedName>
</protein>
<proteinExistence type="predicted"/>
<dbReference type="Pfam" id="PF08238">
    <property type="entry name" value="Sel1"/>
    <property type="match status" value="3"/>
</dbReference>
<accession>A0AAD5PDB6</accession>
<dbReference type="Gene3D" id="1.25.40.10">
    <property type="entry name" value="Tetratricopeptide repeat domain"/>
    <property type="match status" value="1"/>
</dbReference>
<dbReference type="InterPro" id="IPR011990">
    <property type="entry name" value="TPR-like_helical_dom_sf"/>
</dbReference>
<sequence length="207" mass="23059">DQHVQKGIEYHELGELERATHQFRIAAKEGSPVGMLFYGLCLRHGWGCRANSALAFQYLQKAAEHAVDGLQRGSCRNDDAKNQMDTLLATRKGELVIAIYELGVALQQGWGTARSPETAFYYFKVAAQLGDADAQNEVADCYYRGYGTKKDLYQAAKYYRLAAAQGRGLIGNSWIYKPKYDDHDSSNSSNNSRVNNNKSNNNNSSSK</sequence>